<protein>
    <submittedName>
        <fullName evidence="6">LysR family transcriptional regulator</fullName>
    </submittedName>
</protein>
<evidence type="ECO:0000256" key="4">
    <source>
        <dbReference type="ARBA" id="ARBA00023163"/>
    </source>
</evidence>
<keyword evidence="2" id="KW-0805">Transcription regulation</keyword>
<evidence type="ECO:0000313" key="7">
    <source>
        <dbReference type="Proteomes" id="UP000431462"/>
    </source>
</evidence>
<comment type="similarity">
    <text evidence="1">Belongs to the LysR transcriptional regulatory family.</text>
</comment>
<dbReference type="Pfam" id="PF00126">
    <property type="entry name" value="HTH_1"/>
    <property type="match status" value="1"/>
</dbReference>
<evidence type="ECO:0000313" key="6">
    <source>
        <dbReference type="EMBL" id="MTI99013.1"/>
    </source>
</evidence>
<dbReference type="GO" id="GO:0003677">
    <property type="term" value="F:DNA binding"/>
    <property type="evidence" value="ECO:0007669"/>
    <property type="project" value="UniProtKB-KW"/>
</dbReference>
<organism evidence="6 7">
    <name type="scientific">Marinobacter adhaerens</name>
    <dbReference type="NCBI Taxonomy" id="1033846"/>
    <lineage>
        <taxon>Bacteria</taxon>
        <taxon>Pseudomonadati</taxon>
        <taxon>Pseudomonadota</taxon>
        <taxon>Gammaproteobacteria</taxon>
        <taxon>Pseudomonadales</taxon>
        <taxon>Marinobacteraceae</taxon>
        <taxon>Marinobacter</taxon>
    </lineage>
</organism>
<name>A0A844I276_9GAMM</name>
<dbReference type="InterPro" id="IPR036390">
    <property type="entry name" value="WH_DNA-bd_sf"/>
</dbReference>
<evidence type="ECO:0000256" key="3">
    <source>
        <dbReference type="ARBA" id="ARBA00023125"/>
    </source>
</evidence>
<gene>
    <name evidence="6" type="ORF">FH752_10375</name>
</gene>
<dbReference type="PANTHER" id="PTHR30579">
    <property type="entry name" value="TRANSCRIPTIONAL REGULATOR"/>
    <property type="match status" value="1"/>
</dbReference>
<dbReference type="GO" id="GO:0003700">
    <property type="term" value="F:DNA-binding transcription factor activity"/>
    <property type="evidence" value="ECO:0007669"/>
    <property type="project" value="InterPro"/>
</dbReference>
<dbReference type="Pfam" id="PF03466">
    <property type="entry name" value="LysR_substrate"/>
    <property type="match status" value="1"/>
</dbReference>
<dbReference type="EMBL" id="VENC01000010">
    <property type="protein sequence ID" value="MTI99013.1"/>
    <property type="molecule type" value="Genomic_DNA"/>
</dbReference>
<evidence type="ECO:0000259" key="5">
    <source>
        <dbReference type="PROSITE" id="PS50931"/>
    </source>
</evidence>
<comment type="caution">
    <text evidence="6">The sequence shown here is derived from an EMBL/GenBank/DDBJ whole genome shotgun (WGS) entry which is preliminary data.</text>
</comment>
<dbReference type="Proteomes" id="UP000431462">
    <property type="component" value="Unassembled WGS sequence"/>
</dbReference>
<dbReference type="SUPFAM" id="SSF46785">
    <property type="entry name" value="Winged helix' DNA-binding domain"/>
    <property type="match status" value="1"/>
</dbReference>
<keyword evidence="4" id="KW-0804">Transcription</keyword>
<evidence type="ECO:0000256" key="1">
    <source>
        <dbReference type="ARBA" id="ARBA00009437"/>
    </source>
</evidence>
<sequence length="310" mass="35453">MANEVNLHGVNWNDVKFFIALARFRRLSKAAGHLGTSHVTVANRISSLEETLGLKLFIQNRNGFELTKSGAIFYRHADELEHALRLGLEEARVDEHTRPKVRIGVTEGVGDNFLATRVARWLKDQTLDIDFISLPKTTTVTSRRADISITLEKPKGENVILRVLTDYHLGIYASPDYLTEYGPVYQRKELESHPWIGYVDNILFSDELRYHHELSENLNFVFQSTTIRAQMEAAKEGVGLSILPEYMAKNDPGLVRVLPEIAFLRHYWISTNRDLHRFDGLLRAWNFIIDAFAREQSLFMSAATQQAGRL</sequence>
<dbReference type="AlphaFoldDB" id="A0A844I276"/>
<accession>A0A844I276</accession>
<keyword evidence="3" id="KW-0238">DNA-binding</keyword>
<dbReference type="InterPro" id="IPR036388">
    <property type="entry name" value="WH-like_DNA-bd_sf"/>
</dbReference>
<feature type="domain" description="HTH lysR-type" evidence="5">
    <location>
        <begin position="10"/>
        <end position="67"/>
    </location>
</feature>
<evidence type="ECO:0000256" key="2">
    <source>
        <dbReference type="ARBA" id="ARBA00023015"/>
    </source>
</evidence>
<dbReference type="InterPro" id="IPR000847">
    <property type="entry name" value="LysR_HTH_N"/>
</dbReference>
<reference evidence="6 7" key="1">
    <citation type="submission" date="2019-06" db="EMBL/GenBank/DDBJ databases">
        <title>Enrichment of Autotrophic Halophilic Microorganisms from Red Sea Brine Pool Using Microbial Electrosynthesis System.</title>
        <authorList>
            <person name="Alqahtani M.F."/>
            <person name="Bajracharya S."/>
            <person name="Katuri K.P."/>
            <person name="Ali M."/>
            <person name="Saikaly P.E."/>
        </authorList>
    </citation>
    <scope>NUCLEOTIDE SEQUENCE [LARGE SCALE GENOMIC DNA]</scope>
    <source>
        <strain evidence="6">MES15</strain>
    </source>
</reference>
<dbReference type="InterPro" id="IPR005119">
    <property type="entry name" value="LysR_subst-bd"/>
</dbReference>
<dbReference type="Gene3D" id="3.40.190.290">
    <property type="match status" value="1"/>
</dbReference>
<dbReference type="PANTHER" id="PTHR30579:SF3">
    <property type="entry name" value="TRANSCRIPTIONAL REGULATORY PROTEIN"/>
    <property type="match status" value="1"/>
</dbReference>
<dbReference type="Gene3D" id="1.10.10.10">
    <property type="entry name" value="Winged helix-like DNA-binding domain superfamily/Winged helix DNA-binding domain"/>
    <property type="match status" value="1"/>
</dbReference>
<dbReference type="SUPFAM" id="SSF53850">
    <property type="entry name" value="Periplasmic binding protein-like II"/>
    <property type="match status" value="1"/>
</dbReference>
<proteinExistence type="inferred from homology"/>
<dbReference type="InterPro" id="IPR050176">
    <property type="entry name" value="LTTR"/>
</dbReference>
<dbReference type="PROSITE" id="PS50931">
    <property type="entry name" value="HTH_LYSR"/>
    <property type="match status" value="1"/>
</dbReference>